<reference evidence="1 2" key="1">
    <citation type="journal article" date="2019" name="Emerg. Microbes Infect.">
        <title>Comprehensive subspecies identification of 175 nontuberculous mycobacteria species based on 7547 genomic profiles.</title>
        <authorList>
            <person name="Matsumoto Y."/>
            <person name="Kinjo T."/>
            <person name="Motooka D."/>
            <person name="Nabeya D."/>
            <person name="Jung N."/>
            <person name="Uechi K."/>
            <person name="Horii T."/>
            <person name="Iida T."/>
            <person name="Fujita J."/>
            <person name="Nakamura S."/>
        </authorList>
    </citation>
    <scope>NUCLEOTIDE SEQUENCE [LARGE SCALE GENOMIC DNA]</scope>
    <source>
        <strain evidence="1 2">JCM 13323</strain>
    </source>
</reference>
<dbReference type="AlphaFoldDB" id="A0A7I7MIV1"/>
<protein>
    <submittedName>
        <fullName evidence="1">Uncharacterized protein</fullName>
    </submittedName>
</protein>
<dbReference type="Proteomes" id="UP000466514">
    <property type="component" value="Chromosome"/>
</dbReference>
<gene>
    <name evidence="1" type="ORF">MPSYJ_55360</name>
</gene>
<dbReference type="KEGG" id="mpsc:MPSYJ_55360"/>
<keyword evidence="2" id="KW-1185">Reference proteome</keyword>
<evidence type="ECO:0000313" key="1">
    <source>
        <dbReference type="EMBL" id="BBX72075.1"/>
    </source>
</evidence>
<dbReference type="EMBL" id="AP022574">
    <property type="protein sequence ID" value="BBX72075.1"/>
    <property type="molecule type" value="Genomic_DNA"/>
</dbReference>
<accession>A0A7I7MIV1</accession>
<proteinExistence type="predicted"/>
<sequence length="47" mass="5348">MSEATLMWRTRETVHRLGVTDAELEAAAEESALSYTYQTDAYYPCCI</sequence>
<organism evidence="1 2">
    <name type="scientific">Mycolicibacterium psychrotolerans</name>
    <dbReference type="NCBI Taxonomy" id="216929"/>
    <lineage>
        <taxon>Bacteria</taxon>
        <taxon>Bacillati</taxon>
        <taxon>Actinomycetota</taxon>
        <taxon>Actinomycetes</taxon>
        <taxon>Mycobacteriales</taxon>
        <taxon>Mycobacteriaceae</taxon>
        <taxon>Mycolicibacterium</taxon>
    </lineage>
</organism>
<evidence type="ECO:0000313" key="2">
    <source>
        <dbReference type="Proteomes" id="UP000466514"/>
    </source>
</evidence>
<name>A0A7I7MIV1_9MYCO</name>